<keyword evidence="2" id="KW-0479">Metal-binding</keyword>
<evidence type="ECO:0000313" key="4">
    <source>
        <dbReference type="EMBL" id="KIO31081.1"/>
    </source>
</evidence>
<comment type="similarity">
    <text evidence="1">Belongs to the FAH family.</text>
</comment>
<dbReference type="HOGENOM" id="CLU_028458_2_1_1"/>
<dbReference type="GO" id="GO:0046872">
    <property type="term" value="F:metal ion binding"/>
    <property type="evidence" value="ECO:0007669"/>
    <property type="project" value="UniProtKB-KW"/>
</dbReference>
<dbReference type="AlphaFoldDB" id="A0A0C3QR22"/>
<dbReference type="Pfam" id="PF01557">
    <property type="entry name" value="FAA_hydrolase"/>
    <property type="match status" value="1"/>
</dbReference>
<evidence type="ECO:0000313" key="5">
    <source>
        <dbReference type="Proteomes" id="UP000054248"/>
    </source>
</evidence>
<dbReference type="GO" id="GO:0018773">
    <property type="term" value="F:acetylpyruvate hydrolase activity"/>
    <property type="evidence" value="ECO:0007669"/>
    <property type="project" value="TreeGrafter"/>
</dbReference>
<dbReference type="OrthoDB" id="411064at2759"/>
<sequence>MPAWTKLVRFKALETGKVHLGQPVDLKLDVGLELLKGSKVVVHEIAGASALDPTARVTQKKLTVSKLLSPLTREEIGIVRCIGLNYTDHAAEAKMPLPDRPNLFYKPTSVIIGPNEPIVIPQIAQPAQEVLPDYEVELVVVVGKDAKDVPVEKATDYVLGFTAGNDVSFRKHQLAVTQWGFSKSFDNTTPLGPCIVATSAIDSTKLGVKTILNEQVRQDGTTSNLVFGAAQLVSYLSQGTTLKAGTVIYTGTPKGVGAFANPKVFLKNGDHVHVWVEHIGTLANPVIEEGQVKARL</sequence>
<dbReference type="GO" id="GO:0050163">
    <property type="term" value="F:oxaloacetate tautomerase activity"/>
    <property type="evidence" value="ECO:0007669"/>
    <property type="project" value="UniProtKB-ARBA"/>
</dbReference>
<reference evidence="4 5" key="1">
    <citation type="submission" date="2014-04" db="EMBL/GenBank/DDBJ databases">
        <authorList>
            <consortium name="DOE Joint Genome Institute"/>
            <person name="Kuo A."/>
            <person name="Girlanda M."/>
            <person name="Perotto S."/>
            <person name="Kohler A."/>
            <person name="Nagy L.G."/>
            <person name="Floudas D."/>
            <person name="Copeland A."/>
            <person name="Barry K.W."/>
            <person name="Cichocki N."/>
            <person name="Veneault-Fourrey C."/>
            <person name="LaButti K."/>
            <person name="Lindquist E.A."/>
            <person name="Lipzen A."/>
            <person name="Lundell T."/>
            <person name="Morin E."/>
            <person name="Murat C."/>
            <person name="Sun H."/>
            <person name="Tunlid A."/>
            <person name="Henrissat B."/>
            <person name="Grigoriev I.V."/>
            <person name="Hibbett D.S."/>
            <person name="Martin F."/>
            <person name="Nordberg H.P."/>
            <person name="Cantor M.N."/>
            <person name="Hua S.X."/>
        </authorList>
    </citation>
    <scope>NUCLEOTIDE SEQUENCE [LARGE SCALE GENOMIC DNA]</scope>
    <source>
        <strain evidence="4 5">MUT 4182</strain>
    </source>
</reference>
<dbReference type="FunFam" id="3.90.850.10:FF:000002">
    <property type="entry name" value="2-hydroxyhepta-2,4-diene-1,7-dioate isomerase"/>
    <property type="match status" value="1"/>
</dbReference>
<evidence type="ECO:0000256" key="2">
    <source>
        <dbReference type="ARBA" id="ARBA00022723"/>
    </source>
</evidence>
<dbReference type="PANTHER" id="PTHR11820:SF7">
    <property type="entry name" value="ACYLPYRUVASE FAHD1, MITOCHONDRIAL"/>
    <property type="match status" value="1"/>
</dbReference>
<dbReference type="GO" id="GO:0006107">
    <property type="term" value="P:oxaloacetate metabolic process"/>
    <property type="evidence" value="ECO:0007669"/>
    <property type="project" value="UniProtKB-ARBA"/>
</dbReference>
<keyword evidence="5" id="KW-1185">Reference proteome</keyword>
<dbReference type="Gene3D" id="3.90.850.10">
    <property type="entry name" value="Fumarylacetoacetase-like, C-terminal domain"/>
    <property type="match status" value="1"/>
</dbReference>
<dbReference type="SUPFAM" id="SSF56529">
    <property type="entry name" value="FAH"/>
    <property type="match status" value="1"/>
</dbReference>
<dbReference type="EMBL" id="KN822966">
    <property type="protein sequence ID" value="KIO31081.1"/>
    <property type="molecule type" value="Genomic_DNA"/>
</dbReference>
<feature type="domain" description="Fumarylacetoacetase-like C-terminal" evidence="3">
    <location>
        <begin position="79"/>
        <end position="286"/>
    </location>
</feature>
<gene>
    <name evidence="4" type="ORF">M407DRAFT_141688</name>
</gene>
<evidence type="ECO:0000256" key="1">
    <source>
        <dbReference type="ARBA" id="ARBA00010211"/>
    </source>
</evidence>
<protein>
    <recommendedName>
        <fullName evidence="3">Fumarylacetoacetase-like C-terminal domain-containing protein</fullName>
    </recommendedName>
</protein>
<name>A0A0C3QR22_9AGAM</name>
<dbReference type="InterPro" id="IPR036663">
    <property type="entry name" value="Fumarylacetoacetase_C_sf"/>
</dbReference>
<dbReference type="InterPro" id="IPR011234">
    <property type="entry name" value="Fumarylacetoacetase-like_C"/>
</dbReference>
<dbReference type="Proteomes" id="UP000054248">
    <property type="component" value="Unassembled WGS sequence"/>
</dbReference>
<evidence type="ECO:0000259" key="3">
    <source>
        <dbReference type="Pfam" id="PF01557"/>
    </source>
</evidence>
<organism evidence="4 5">
    <name type="scientific">Tulasnella calospora MUT 4182</name>
    <dbReference type="NCBI Taxonomy" id="1051891"/>
    <lineage>
        <taxon>Eukaryota</taxon>
        <taxon>Fungi</taxon>
        <taxon>Dikarya</taxon>
        <taxon>Basidiomycota</taxon>
        <taxon>Agaricomycotina</taxon>
        <taxon>Agaricomycetes</taxon>
        <taxon>Cantharellales</taxon>
        <taxon>Tulasnellaceae</taxon>
        <taxon>Tulasnella</taxon>
    </lineage>
</organism>
<dbReference type="PANTHER" id="PTHR11820">
    <property type="entry name" value="ACYLPYRUVASE"/>
    <property type="match status" value="1"/>
</dbReference>
<proteinExistence type="inferred from homology"/>
<accession>A0A0C3QR22</accession>
<reference evidence="5" key="2">
    <citation type="submission" date="2015-01" db="EMBL/GenBank/DDBJ databases">
        <title>Evolutionary Origins and Diversification of the Mycorrhizal Mutualists.</title>
        <authorList>
            <consortium name="DOE Joint Genome Institute"/>
            <consortium name="Mycorrhizal Genomics Consortium"/>
            <person name="Kohler A."/>
            <person name="Kuo A."/>
            <person name="Nagy L.G."/>
            <person name="Floudas D."/>
            <person name="Copeland A."/>
            <person name="Barry K.W."/>
            <person name="Cichocki N."/>
            <person name="Veneault-Fourrey C."/>
            <person name="LaButti K."/>
            <person name="Lindquist E.A."/>
            <person name="Lipzen A."/>
            <person name="Lundell T."/>
            <person name="Morin E."/>
            <person name="Murat C."/>
            <person name="Riley R."/>
            <person name="Ohm R."/>
            <person name="Sun H."/>
            <person name="Tunlid A."/>
            <person name="Henrissat B."/>
            <person name="Grigoriev I.V."/>
            <person name="Hibbett D.S."/>
            <person name="Martin F."/>
        </authorList>
    </citation>
    <scope>NUCLEOTIDE SEQUENCE [LARGE SCALE GENOMIC DNA]</scope>
    <source>
        <strain evidence="5">MUT 4182</strain>
    </source>
</reference>
<dbReference type="STRING" id="1051891.A0A0C3QR22"/>